<dbReference type="EMBL" id="QJKJ01005162">
    <property type="protein sequence ID" value="RDX91305.1"/>
    <property type="molecule type" value="Genomic_DNA"/>
</dbReference>
<dbReference type="Pfam" id="PF07727">
    <property type="entry name" value="RVT_2"/>
    <property type="match status" value="1"/>
</dbReference>
<dbReference type="InterPro" id="IPR013103">
    <property type="entry name" value="RVT_2"/>
</dbReference>
<dbReference type="OrthoDB" id="1689894at2759"/>
<gene>
    <name evidence="2" type="ORF">CR513_26740</name>
</gene>
<organism evidence="2 3">
    <name type="scientific">Mucuna pruriens</name>
    <name type="common">Velvet bean</name>
    <name type="synonym">Dolichos pruriens</name>
    <dbReference type="NCBI Taxonomy" id="157652"/>
    <lineage>
        <taxon>Eukaryota</taxon>
        <taxon>Viridiplantae</taxon>
        <taxon>Streptophyta</taxon>
        <taxon>Embryophyta</taxon>
        <taxon>Tracheophyta</taxon>
        <taxon>Spermatophyta</taxon>
        <taxon>Magnoliopsida</taxon>
        <taxon>eudicotyledons</taxon>
        <taxon>Gunneridae</taxon>
        <taxon>Pentapetalae</taxon>
        <taxon>rosids</taxon>
        <taxon>fabids</taxon>
        <taxon>Fabales</taxon>
        <taxon>Fabaceae</taxon>
        <taxon>Papilionoideae</taxon>
        <taxon>50 kb inversion clade</taxon>
        <taxon>NPAAA clade</taxon>
        <taxon>indigoferoid/millettioid clade</taxon>
        <taxon>Phaseoleae</taxon>
        <taxon>Mucuna</taxon>
    </lineage>
</organism>
<dbReference type="SUPFAM" id="SSF56672">
    <property type="entry name" value="DNA/RNA polymerases"/>
    <property type="match status" value="1"/>
</dbReference>
<proteinExistence type="predicted"/>
<evidence type="ECO:0000313" key="3">
    <source>
        <dbReference type="Proteomes" id="UP000257109"/>
    </source>
</evidence>
<feature type="domain" description="Reverse transcriptase Ty1/copia-type" evidence="1">
    <location>
        <begin position="2"/>
        <end position="134"/>
    </location>
</feature>
<name>A0A371GL72_MUCPR</name>
<evidence type="ECO:0000313" key="2">
    <source>
        <dbReference type="EMBL" id="RDX91305.1"/>
    </source>
</evidence>
<sequence>MVCKLKKSIYGLKQASRQLYHKFHQVITSYGLEENAVDDCVYHKFSGSKYIFLVLYVNDILLASSNTCLLHKTKRFLTKNFKMKDFGDTSFVLGIQILRDHSQGILRLTQENNISKVLERFDMKDNKLGDTPIAKGDKFSLKNEIQKIPYASTVGSLMYAQVCTRPDIVFLVKVLGKYLNNPIMQH</sequence>
<evidence type="ECO:0000259" key="1">
    <source>
        <dbReference type="Pfam" id="PF07727"/>
    </source>
</evidence>
<dbReference type="AlphaFoldDB" id="A0A371GL72"/>
<dbReference type="InterPro" id="IPR043502">
    <property type="entry name" value="DNA/RNA_pol_sf"/>
</dbReference>
<reference evidence="2" key="1">
    <citation type="submission" date="2018-05" db="EMBL/GenBank/DDBJ databases">
        <title>Draft genome of Mucuna pruriens seed.</title>
        <authorList>
            <person name="Nnadi N.E."/>
            <person name="Vos R."/>
            <person name="Hasami M.H."/>
            <person name="Devisetty U.K."/>
            <person name="Aguiy J.C."/>
        </authorList>
    </citation>
    <scope>NUCLEOTIDE SEQUENCE [LARGE SCALE GENOMIC DNA]</scope>
    <source>
        <strain evidence="2">JCA_2017</strain>
    </source>
</reference>
<keyword evidence="3" id="KW-1185">Reference proteome</keyword>
<dbReference type="Proteomes" id="UP000257109">
    <property type="component" value="Unassembled WGS sequence"/>
</dbReference>
<feature type="non-terminal residue" evidence="2">
    <location>
        <position position="1"/>
    </location>
</feature>
<protein>
    <recommendedName>
        <fullName evidence="1">Reverse transcriptase Ty1/copia-type domain-containing protein</fullName>
    </recommendedName>
</protein>
<accession>A0A371GL72</accession>
<dbReference type="STRING" id="157652.A0A371GL72"/>
<comment type="caution">
    <text evidence="2">The sequence shown here is derived from an EMBL/GenBank/DDBJ whole genome shotgun (WGS) entry which is preliminary data.</text>
</comment>